<sequence>MHWRKQSKVYSNPPIKKTTVNKQKTLRSSMKSLLSNNKKLRKEFKTLNKWLIEKENKRKLNAIDETRHAVFKKVRISSSVVNIGNVHHERDSGNASVNREFGKGATLFHGEYKIDPSDLLESFKIEARNHNAHVITQPMGRWNDEELQRLSTLALKVIVCLGDNELFDPLIKIKNELNDKLTERLTLTIENKDEDLADLVDFALDNINKIKSSNKENIKQILQLVMNKDHTFFNIWKCLAFRKDKRMIFEKFITMMNIQFDMDLEIK</sequence>
<gene>
    <name evidence="1" type="ORF">FWILDA_LOCUS11689</name>
</gene>
<comment type="caution">
    <text evidence="1">The sequence shown here is derived from an EMBL/GenBank/DDBJ whole genome shotgun (WGS) entry which is preliminary data.</text>
</comment>
<keyword evidence="2" id="KW-1185">Reference proteome</keyword>
<evidence type="ECO:0000313" key="2">
    <source>
        <dbReference type="Proteomes" id="UP001153678"/>
    </source>
</evidence>
<organism evidence="1 2">
    <name type="scientific">Funneliformis geosporum</name>
    <dbReference type="NCBI Taxonomy" id="1117311"/>
    <lineage>
        <taxon>Eukaryota</taxon>
        <taxon>Fungi</taxon>
        <taxon>Fungi incertae sedis</taxon>
        <taxon>Mucoromycota</taxon>
        <taxon>Glomeromycotina</taxon>
        <taxon>Glomeromycetes</taxon>
        <taxon>Glomerales</taxon>
        <taxon>Glomeraceae</taxon>
        <taxon>Funneliformis</taxon>
    </lineage>
</organism>
<protein>
    <submittedName>
        <fullName evidence="1">7879_t:CDS:1</fullName>
    </submittedName>
</protein>
<dbReference type="OrthoDB" id="2388208at2759"/>
<evidence type="ECO:0000313" key="1">
    <source>
        <dbReference type="EMBL" id="CAI2184662.1"/>
    </source>
</evidence>
<name>A0A9W4WTF1_9GLOM</name>
<proteinExistence type="predicted"/>
<accession>A0A9W4WTF1</accession>
<dbReference type="AlphaFoldDB" id="A0A9W4WTF1"/>
<dbReference type="EMBL" id="CAMKVN010003416">
    <property type="protein sequence ID" value="CAI2184662.1"/>
    <property type="molecule type" value="Genomic_DNA"/>
</dbReference>
<dbReference type="Proteomes" id="UP001153678">
    <property type="component" value="Unassembled WGS sequence"/>
</dbReference>
<reference evidence="1" key="1">
    <citation type="submission" date="2022-08" db="EMBL/GenBank/DDBJ databases">
        <authorList>
            <person name="Kallberg Y."/>
            <person name="Tangrot J."/>
            <person name="Rosling A."/>
        </authorList>
    </citation>
    <scope>NUCLEOTIDE SEQUENCE</scope>
    <source>
        <strain evidence="1">Wild A</strain>
    </source>
</reference>